<accession>S4PEI6</accession>
<dbReference type="EMBL" id="GAIX01007065">
    <property type="protein sequence ID" value="JAA85495.1"/>
    <property type="molecule type" value="Transcribed_RNA"/>
</dbReference>
<evidence type="ECO:0000313" key="1">
    <source>
        <dbReference type="EMBL" id="JAA85495.1"/>
    </source>
</evidence>
<dbReference type="AlphaFoldDB" id="S4PEI6"/>
<reference evidence="1" key="1">
    <citation type="journal article" date="2013" name="BMC Genomics">
        <title>Unscrambling butterfly oogenesis.</title>
        <authorList>
            <person name="Carter J.M."/>
            <person name="Baker S.C."/>
            <person name="Pink R."/>
            <person name="Carter D.R."/>
            <person name="Collins A."/>
            <person name="Tomlin J."/>
            <person name="Gibbs M."/>
            <person name="Breuker C.J."/>
        </authorList>
    </citation>
    <scope>NUCLEOTIDE SEQUENCE</scope>
    <source>
        <tissue evidence="1">Ovary</tissue>
    </source>
</reference>
<reference evidence="1" key="2">
    <citation type="submission" date="2013-05" db="EMBL/GenBank/DDBJ databases">
        <authorList>
            <person name="Carter J.-M."/>
            <person name="Baker S.C."/>
            <person name="Pink R."/>
            <person name="Carter D.R.F."/>
            <person name="Collins A."/>
            <person name="Tomlin J."/>
            <person name="Gibbs M."/>
            <person name="Breuker C.J."/>
        </authorList>
    </citation>
    <scope>NUCLEOTIDE SEQUENCE</scope>
    <source>
        <tissue evidence="1">Ovary</tissue>
    </source>
</reference>
<protein>
    <submittedName>
        <fullName evidence="1">Uncharacterized protein</fullName>
    </submittedName>
</protein>
<feature type="non-terminal residue" evidence="1">
    <location>
        <position position="82"/>
    </location>
</feature>
<organism evidence="1">
    <name type="scientific">Pararge aegeria</name>
    <name type="common">speckled wood butterfly</name>
    <dbReference type="NCBI Taxonomy" id="116150"/>
    <lineage>
        <taxon>Eukaryota</taxon>
        <taxon>Metazoa</taxon>
        <taxon>Ecdysozoa</taxon>
        <taxon>Arthropoda</taxon>
        <taxon>Hexapoda</taxon>
        <taxon>Insecta</taxon>
        <taxon>Pterygota</taxon>
        <taxon>Neoptera</taxon>
        <taxon>Endopterygota</taxon>
        <taxon>Lepidoptera</taxon>
        <taxon>Glossata</taxon>
        <taxon>Ditrysia</taxon>
        <taxon>Papilionoidea</taxon>
        <taxon>Nymphalidae</taxon>
        <taxon>Satyrinae</taxon>
        <taxon>Satyrini</taxon>
        <taxon>Parargina</taxon>
        <taxon>Pararge</taxon>
    </lineage>
</organism>
<proteinExistence type="predicted"/>
<name>S4PEI6_9NEOP</name>
<sequence length="82" mass="9665">MSIRNRNIKLKIRFKSQELNLKITKPKKRGRKVQKGTAKVMKQYVLQYAVNQKSPKECIIRPDAEVTPIKKKYLKTEKPSDH</sequence>